<dbReference type="Gene3D" id="1.10.3090.10">
    <property type="entry name" value="cca-adding enzyme, domain 2"/>
    <property type="match status" value="1"/>
</dbReference>
<dbReference type="InterPro" id="IPR006675">
    <property type="entry name" value="HDIG_dom"/>
</dbReference>
<sequence>MRPLLDALRGGARPDFGALTAALGDVLPLLDRLHDTKQDPQWHAEGTVAVHTTLVLQEAYDLADTHRLDPETRLALVLAALLHDIGKPLTTRRELDRAGRERIISPRHADRGRSFLAYRLPELQLPHTVQRQVMALVGHHHDPVRTLEAGTPAAFRRLARQVDLRLLYLLEVADTRGRVTADQAARLDDLEYFRLQAEEYGLWTGDDPYADWARHVCAALPDAPAALLDLTLQRGILDHEAGLIHTPHEAVARGYAARGGFPDLVVTCGPSGSGKSSWIAEHLPDHTVVSLDALRQDLAGKRADQSVNGQVLQVAKEQLRAALRRHGRVVWDATNTRRDFRRVPIGLGFDYGALVTLVVFQPPLSALFGRNPGREHAVPPQVLAQQVEHAEFPSLPEAHRTLGLDEYHRWTQLAGFSAAGDRPPNELEGAGRRPRDLW</sequence>
<keyword evidence="4" id="KW-0614">Plasmid</keyword>
<dbReference type="SMART" id="SM00471">
    <property type="entry name" value="HDc"/>
    <property type="match status" value="1"/>
</dbReference>
<dbReference type="InterPro" id="IPR027417">
    <property type="entry name" value="P-loop_NTPase"/>
</dbReference>
<keyword evidence="1" id="KW-0547">Nucleotide-binding</keyword>
<protein>
    <submittedName>
        <fullName evidence="4">AAA family ATPase</fullName>
    </submittedName>
</protein>
<evidence type="ECO:0000256" key="1">
    <source>
        <dbReference type="ARBA" id="ARBA00022741"/>
    </source>
</evidence>
<proteinExistence type="predicted"/>
<organism evidence="4">
    <name type="scientific">Deinococcus sonorensis KR-87</name>
    <dbReference type="NCBI Taxonomy" id="694439"/>
    <lineage>
        <taxon>Bacteria</taxon>
        <taxon>Thermotogati</taxon>
        <taxon>Deinococcota</taxon>
        <taxon>Deinococci</taxon>
        <taxon>Deinococcales</taxon>
        <taxon>Deinococcaceae</taxon>
        <taxon>Deinococcus</taxon>
    </lineage>
</organism>
<accession>A0AAU7U672</accession>
<dbReference type="SUPFAM" id="SSF109604">
    <property type="entry name" value="HD-domain/PDEase-like"/>
    <property type="match status" value="1"/>
</dbReference>
<reference evidence="4" key="1">
    <citation type="submission" date="2024-06" db="EMBL/GenBank/DDBJ databases">
        <title>Draft Genome Sequence of Deinococcus sonorensis Type Strain KR-87, a Biofilm Producing Representative of the Genus Deinococcus.</title>
        <authorList>
            <person name="Boren L.S."/>
            <person name="Grosso R.A."/>
            <person name="Hugenberg-Cox A.N."/>
            <person name="Hill J.T.E."/>
            <person name="Albert C.M."/>
            <person name="Tuohy J.M."/>
        </authorList>
    </citation>
    <scope>NUCLEOTIDE SEQUENCE</scope>
    <source>
        <strain evidence="4">KR-87</strain>
        <plasmid evidence="4">pDson03</plasmid>
    </source>
</reference>
<feature type="compositionally biased region" description="Basic and acidic residues" evidence="2">
    <location>
        <begin position="423"/>
        <end position="438"/>
    </location>
</feature>
<dbReference type="InterPro" id="IPR003607">
    <property type="entry name" value="HD/PDEase_dom"/>
</dbReference>
<geneLocation type="plasmid" evidence="4">
    <name>pDson03</name>
</geneLocation>
<gene>
    <name evidence="4" type="ORF">ABOD76_04495</name>
</gene>
<dbReference type="SUPFAM" id="SSF52540">
    <property type="entry name" value="P-loop containing nucleoside triphosphate hydrolases"/>
    <property type="match status" value="1"/>
</dbReference>
<dbReference type="EMBL" id="CP158298">
    <property type="protein sequence ID" value="XBV83954.1"/>
    <property type="molecule type" value="Genomic_DNA"/>
</dbReference>
<dbReference type="GO" id="GO:0000166">
    <property type="term" value="F:nucleotide binding"/>
    <property type="evidence" value="ECO:0007669"/>
    <property type="project" value="UniProtKB-KW"/>
</dbReference>
<dbReference type="NCBIfam" id="TIGR00277">
    <property type="entry name" value="HDIG"/>
    <property type="match status" value="1"/>
</dbReference>
<name>A0AAU7U672_9DEIO</name>
<dbReference type="PANTHER" id="PTHR47545:SF1">
    <property type="entry name" value="MULTIFUNCTIONAL CCA PROTEIN"/>
    <property type="match status" value="1"/>
</dbReference>
<dbReference type="CDD" id="cd00077">
    <property type="entry name" value="HDc"/>
    <property type="match status" value="1"/>
</dbReference>
<feature type="region of interest" description="Disordered" evidence="2">
    <location>
        <begin position="417"/>
        <end position="438"/>
    </location>
</feature>
<dbReference type="Pfam" id="PF01966">
    <property type="entry name" value="HD"/>
    <property type="match status" value="1"/>
</dbReference>
<evidence type="ECO:0000259" key="3">
    <source>
        <dbReference type="PROSITE" id="PS51831"/>
    </source>
</evidence>
<dbReference type="RefSeq" id="WP_350241851.1">
    <property type="nucleotide sequence ID" value="NZ_CP158298.1"/>
</dbReference>
<dbReference type="Pfam" id="PF13671">
    <property type="entry name" value="AAA_33"/>
    <property type="match status" value="1"/>
</dbReference>
<dbReference type="KEGG" id="dsc:ABOD76_04495"/>
<evidence type="ECO:0000313" key="4">
    <source>
        <dbReference type="EMBL" id="XBV83954.1"/>
    </source>
</evidence>
<dbReference type="PROSITE" id="PS51831">
    <property type="entry name" value="HD"/>
    <property type="match status" value="1"/>
</dbReference>
<dbReference type="InterPro" id="IPR006674">
    <property type="entry name" value="HD_domain"/>
</dbReference>
<dbReference type="AlphaFoldDB" id="A0AAU7U672"/>
<dbReference type="PANTHER" id="PTHR47545">
    <property type="entry name" value="MULTIFUNCTIONAL CCA PROTEIN"/>
    <property type="match status" value="1"/>
</dbReference>
<dbReference type="Gene3D" id="3.40.50.300">
    <property type="entry name" value="P-loop containing nucleotide triphosphate hydrolases"/>
    <property type="match status" value="1"/>
</dbReference>
<evidence type="ECO:0000256" key="2">
    <source>
        <dbReference type="SAM" id="MobiDB-lite"/>
    </source>
</evidence>
<dbReference type="InterPro" id="IPR050124">
    <property type="entry name" value="tRNA_CCA-adding_enzyme"/>
</dbReference>
<feature type="domain" description="HD" evidence="3">
    <location>
        <begin position="48"/>
        <end position="165"/>
    </location>
</feature>